<evidence type="ECO:0000313" key="3">
    <source>
        <dbReference type="Proteomes" id="UP000294855"/>
    </source>
</evidence>
<protein>
    <submittedName>
        <fullName evidence="2">Uncharacterized protein</fullName>
    </submittedName>
</protein>
<dbReference type="AlphaFoldDB" id="A0A484F502"/>
<sequence length="37" mass="4189">MDTGTIINLLIYLLAFAIIGYMCYDAYRVSKLKKSGE</sequence>
<accession>A0A484F502</accession>
<evidence type="ECO:0000313" key="2">
    <source>
        <dbReference type="EMBL" id="TDQ67867.1"/>
    </source>
</evidence>
<keyword evidence="3" id="KW-1185">Reference proteome</keyword>
<keyword evidence="1" id="KW-0812">Transmembrane</keyword>
<comment type="caution">
    <text evidence="2">The sequence shown here is derived from an EMBL/GenBank/DDBJ whole genome shotgun (WGS) entry which is preliminary data.</text>
</comment>
<reference evidence="2 3" key="1">
    <citation type="submission" date="2019-03" db="EMBL/GenBank/DDBJ databases">
        <title>Genomic Encyclopedia of Type Strains, Phase IV (KMG-IV): sequencing the most valuable type-strain genomes for metagenomic binning, comparative biology and taxonomic classification.</title>
        <authorList>
            <person name="Goeker M."/>
        </authorList>
    </citation>
    <scope>NUCLEOTIDE SEQUENCE [LARGE SCALE GENOMIC DNA]</scope>
    <source>
        <strain evidence="2 3">DSM 13328</strain>
    </source>
</reference>
<dbReference type="Proteomes" id="UP000294855">
    <property type="component" value="Unassembled WGS sequence"/>
</dbReference>
<organism evidence="2 3">
    <name type="scientific">Methanimicrococcus blatticola</name>
    <dbReference type="NCBI Taxonomy" id="91560"/>
    <lineage>
        <taxon>Archaea</taxon>
        <taxon>Methanobacteriati</taxon>
        <taxon>Methanobacteriota</taxon>
        <taxon>Stenosarchaea group</taxon>
        <taxon>Methanomicrobia</taxon>
        <taxon>Methanosarcinales</taxon>
        <taxon>Methanosarcinaceae</taxon>
        <taxon>Methanimicrococcus</taxon>
    </lineage>
</organism>
<proteinExistence type="predicted"/>
<gene>
    <name evidence="2" type="ORF">C7391_1421</name>
</gene>
<name>A0A484F502_9EURY</name>
<feature type="transmembrane region" description="Helical" evidence="1">
    <location>
        <begin position="6"/>
        <end position="24"/>
    </location>
</feature>
<evidence type="ECO:0000256" key="1">
    <source>
        <dbReference type="SAM" id="Phobius"/>
    </source>
</evidence>
<dbReference type="EMBL" id="SNYS01000010">
    <property type="protein sequence ID" value="TDQ67867.1"/>
    <property type="molecule type" value="Genomic_DNA"/>
</dbReference>
<keyword evidence="1" id="KW-1133">Transmembrane helix</keyword>
<keyword evidence="1" id="KW-0472">Membrane</keyword>